<accession>A0ABU3VPA9</accession>
<evidence type="ECO:0000256" key="1">
    <source>
        <dbReference type="SAM" id="Phobius"/>
    </source>
</evidence>
<name>A0ABU3VPA9_9EURY</name>
<reference evidence="2 3" key="1">
    <citation type="submission" date="2023-06" db="EMBL/GenBank/DDBJ databases">
        <title>Genome sequence of Methanimicrococcus sp. At1.</title>
        <authorList>
            <person name="Protasov E."/>
            <person name="Platt K."/>
            <person name="Poehlein A."/>
            <person name="Daniel R."/>
            <person name="Brune A."/>
        </authorList>
    </citation>
    <scope>NUCLEOTIDE SEQUENCE [LARGE SCALE GENOMIC DNA]</scope>
    <source>
        <strain evidence="2 3">At1</strain>
    </source>
</reference>
<dbReference type="Proteomes" id="UP001272052">
    <property type="component" value="Unassembled WGS sequence"/>
</dbReference>
<evidence type="ECO:0000313" key="2">
    <source>
        <dbReference type="EMBL" id="MDV0445238.1"/>
    </source>
</evidence>
<keyword evidence="1" id="KW-0472">Membrane</keyword>
<organism evidence="2 3">
    <name type="scientific">Methanimicrococcus hacksteinii</name>
    <dbReference type="NCBI Taxonomy" id="3028293"/>
    <lineage>
        <taxon>Archaea</taxon>
        <taxon>Methanobacteriati</taxon>
        <taxon>Methanobacteriota</taxon>
        <taxon>Stenosarchaea group</taxon>
        <taxon>Methanomicrobia</taxon>
        <taxon>Methanosarcinales</taxon>
        <taxon>Methanosarcinaceae</taxon>
        <taxon>Methanimicrococcus</taxon>
    </lineage>
</organism>
<evidence type="ECO:0000313" key="3">
    <source>
        <dbReference type="Proteomes" id="UP001272052"/>
    </source>
</evidence>
<gene>
    <name evidence="2" type="ORF">MmiAt1_08000</name>
</gene>
<keyword evidence="1" id="KW-1133">Transmembrane helix</keyword>
<dbReference type="EMBL" id="JAWDKC010000013">
    <property type="protein sequence ID" value="MDV0445238.1"/>
    <property type="molecule type" value="Genomic_DNA"/>
</dbReference>
<feature type="transmembrane region" description="Helical" evidence="1">
    <location>
        <begin position="47"/>
        <end position="75"/>
    </location>
</feature>
<protein>
    <submittedName>
        <fullName evidence="2">Uncharacterized protein</fullName>
    </submittedName>
</protein>
<proteinExistence type="predicted"/>
<sequence>MMFPFLKRELNPKNRPSNPSFTSAARKMRIGDSSQRSQLKQSSRIRFCLFAAAAVSYCLFAAVVVSYCLFAAVAVSTACLLQSASIHICSFSSHPLATRAWAQITYRFLFALLPTGFCLHCYLTDSVCTAVADSVNTVADLPACLLRRPRASCTDSKK</sequence>
<comment type="caution">
    <text evidence="2">The sequence shown here is derived from an EMBL/GenBank/DDBJ whole genome shotgun (WGS) entry which is preliminary data.</text>
</comment>
<keyword evidence="1" id="KW-0812">Transmembrane</keyword>
<keyword evidence="3" id="KW-1185">Reference proteome</keyword>